<keyword evidence="7" id="KW-1185">Reference proteome</keyword>
<dbReference type="Pfam" id="PF00743">
    <property type="entry name" value="FMO-like"/>
    <property type="match status" value="1"/>
</dbReference>
<evidence type="ECO:0000256" key="5">
    <source>
        <dbReference type="ARBA" id="ARBA00023002"/>
    </source>
</evidence>
<dbReference type="PIRSF" id="PIRSF000332">
    <property type="entry name" value="FMO"/>
    <property type="match status" value="1"/>
</dbReference>
<evidence type="ECO:0000256" key="4">
    <source>
        <dbReference type="ARBA" id="ARBA00022857"/>
    </source>
</evidence>
<protein>
    <recommendedName>
        <fullName evidence="8">Flavin-containing monooxygenase</fullName>
    </recommendedName>
</protein>
<dbReference type="GO" id="GO:0050660">
    <property type="term" value="F:flavin adenine dinucleotide binding"/>
    <property type="evidence" value="ECO:0007669"/>
    <property type="project" value="InterPro"/>
</dbReference>
<dbReference type="InterPro" id="IPR000960">
    <property type="entry name" value="Flavin_mOase"/>
</dbReference>
<evidence type="ECO:0000256" key="3">
    <source>
        <dbReference type="ARBA" id="ARBA00022827"/>
    </source>
</evidence>
<dbReference type="EMBL" id="JAPDRN010000074">
    <property type="protein sequence ID" value="KAJ9628175.1"/>
    <property type="molecule type" value="Genomic_DNA"/>
</dbReference>
<dbReference type="InterPro" id="IPR050346">
    <property type="entry name" value="FMO-like"/>
</dbReference>
<keyword evidence="3" id="KW-0274">FAD</keyword>
<dbReference type="PANTHER" id="PTHR23023">
    <property type="entry name" value="DIMETHYLANILINE MONOOXYGENASE"/>
    <property type="match status" value="1"/>
</dbReference>
<comment type="caution">
    <text evidence="6">The sequence shown here is derived from an EMBL/GenBank/DDBJ whole genome shotgun (WGS) entry which is preliminary data.</text>
</comment>
<evidence type="ECO:0000313" key="6">
    <source>
        <dbReference type="EMBL" id="KAJ9628175.1"/>
    </source>
</evidence>
<keyword evidence="4" id="KW-0521">NADP</keyword>
<dbReference type="GO" id="GO:0050661">
    <property type="term" value="F:NADP binding"/>
    <property type="evidence" value="ECO:0007669"/>
    <property type="project" value="InterPro"/>
</dbReference>
<comment type="similarity">
    <text evidence="1">Belongs to the FMO family.</text>
</comment>
<dbReference type="Proteomes" id="UP001172681">
    <property type="component" value="Unassembled WGS sequence"/>
</dbReference>
<evidence type="ECO:0000256" key="2">
    <source>
        <dbReference type="ARBA" id="ARBA00022630"/>
    </source>
</evidence>
<sequence>MPVTVAVVGAGPVGLMAMKNLKEVGFEVSGFEKRGYVGGLWKQSWEDSSISVTERTVFNSSRFRSSISDYPFPDHYDDYPTAKQLHGYLESYCDHFDLRRHIRLDAEIKSIKRDRDQDQWVLTFEQQDGIAQTQRFDKVMICTGSFVSPKTPKLAGIDKFQGTTMHSVNFPHPSRFKDQNVLLVGLHATAQDLTVELHGYAKKVYIAHRIGLVLLPRFMPDGRAMDVGQTLGLVFIQLFMEAWFPRAWAWVMNKILASMSSAAFPNQPEEWRLKPHPSAATVTPLVGDAIYPHLQSGFATPVAAVDGITGPKTVRLTDGRVLEDIDAIIYCTGYDFASPCRPEEYDPFPVRGQPPNLYRNIFPIHEDAGIRNSLAFLGYSAIVFSGLVQFELSAMAVSQIWRGNASPLPSLSEMQRWRARHLAWRRGIVERAKPSETHSFVVAFVDPPDYVSWVNETAGLGMLEHFGTFSRKAWRFWWHDRDFYSLCKNGVFSPAMWRLFDMGKRKAWVGAREQIIKDNELVKKRGEERLVALKKERS</sequence>
<dbReference type="InterPro" id="IPR036188">
    <property type="entry name" value="FAD/NAD-bd_sf"/>
</dbReference>
<evidence type="ECO:0000256" key="1">
    <source>
        <dbReference type="ARBA" id="ARBA00009183"/>
    </source>
</evidence>
<evidence type="ECO:0000313" key="7">
    <source>
        <dbReference type="Proteomes" id="UP001172681"/>
    </source>
</evidence>
<dbReference type="SUPFAM" id="SSF51905">
    <property type="entry name" value="FAD/NAD(P)-binding domain"/>
    <property type="match status" value="2"/>
</dbReference>
<organism evidence="6 7">
    <name type="scientific">Knufia peltigerae</name>
    <dbReference type="NCBI Taxonomy" id="1002370"/>
    <lineage>
        <taxon>Eukaryota</taxon>
        <taxon>Fungi</taxon>
        <taxon>Dikarya</taxon>
        <taxon>Ascomycota</taxon>
        <taxon>Pezizomycotina</taxon>
        <taxon>Eurotiomycetes</taxon>
        <taxon>Chaetothyriomycetidae</taxon>
        <taxon>Chaetothyriales</taxon>
        <taxon>Trichomeriaceae</taxon>
        <taxon>Knufia</taxon>
    </lineage>
</organism>
<dbReference type="PRINTS" id="PR00370">
    <property type="entry name" value="FMOXYGENASE"/>
</dbReference>
<evidence type="ECO:0008006" key="8">
    <source>
        <dbReference type="Google" id="ProtNLM"/>
    </source>
</evidence>
<keyword evidence="2" id="KW-0285">Flavoprotein</keyword>
<gene>
    <name evidence="6" type="ORF">H2204_009435</name>
</gene>
<reference evidence="6" key="1">
    <citation type="submission" date="2022-10" db="EMBL/GenBank/DDBJ databases">
        <title>Culturing micro-colonial fungi from biological soil crusts in the Mojave desert and describing Neophaeococcomyces mojavensis, and introducing the new genera and species Taxawa tesnikishii.</title>
        <authorList>
            <person name="Kurbessoian T."/>
            <person name="Stajich J.E."/>
        </authorList>
    </citation>
    <scope>NUCLEOTIDE SEQUENCE</scope>
    <source>
        <strain evidence="6">TK_35</strain>
    </source>
</reference>
<dbReference type="AlphaFoldDB" id="A0AA39CVW7"/>
<accession>A0AA39CVW7</accession>
<dbReference type="InterPro" id="IPR020946">
    <property type="entry name" value="Flavin_mOase-like"/>
</dbReference>
<keyword evidence="5" id="KW-0560">Oxidoreductase</keyword>
<dbReference type="GO" id="GO:0004499">
    <property type="term" value="F:N,N-dimethylaniline monooxygenase activity"/>
    <property type="evidence" value="ECO:0007669"/>
    <property type="project" value="InterPro"/>
</dbReference>
<name>A0AA39CVW7_9EURO</name>
<proteinExistence type="inferred from homology"/>
<dbReference type="Gene3D" id="3.50.50.60">
    <property type="entry name" value="FAD/NAD(P)-binding domain"/>
    <property type="match status" value="4"/>
</dbReference>